<name>A0AA37UGH7_9MICO</name>
<evidence type="ECO:0000259" key="2">
    <source>
        <dbReference type="Pfam" id="PF00271"/>
    </source>
</evidence>
<protein>
    <recommendedName>
        <fullName evidence="2">Helicase C-terminal domain-containing protein</fullName>
    </recommendedName>
</protein>
<evidence type="ECO:0000313" key="4">
    <source>
        <dbReference type="Proteomes" id="UP001157160"/>
    </source>
</evidence>
<evidence type="ECO:0000313" key="3">
    <source>
        <dbReference type="EMBL" id="GMA27506.1"/>
    </source>
</evidence>
<sequence>MAHGAVAGGEWIPSVLAAADRRLSEVRESVPDAGGLVIATDQTNARAYARILQGITGEAPTIVLSDEKEASDRIDAFSKGTGRWLVAVRMVSEGVDVPRLQVGVYATSSSTPLFFAQAVGRFVRTRRRGEVASIFLPNVLQLTGLASEMEKHRDHALDRRDDGEDVMWEDELIDSANREEKSSDSLEEQLFSFQALGSTAHFDRVLYQGHEFGSQAEVGSEEELEFLGLPGILEPAEVAELLKQRHQKQQRTSAARRKANPEAPVPQAMHRTLKEQRQLLNSLVGIWAKSSNQPHGMVHAELRRVCGGPAVPQCSVAQLQSRIERVRAWTAGRPR</sequence>
<dbReference type="Gene3D" id="3.40.50.300">
    <property type="entry name" value="P-loop containing nucleotide triphosphate hydrolases"/>
    <property type="match status" value="1"/>
</dbReference>
<dbReference type="PANTHER" id="PTHR47396:SF2">
    <property type="entry name" value="HELICASE ATP-BINDING DOMAIN-CONTAINING PROTEIN"/>
    <property type="match status" value="1"/>
</dbReference>
<evidence type="ECO:0000256" key="1">
    <source>
        <dbReference type="SAM" id="MobiDB-lite"/>
    </source>
</evidence>
<dbReference type="PANTHER" id="PTHR47396">
    <property type="entry name" value="TYPE I RESTRICTION ENZYME ECOKI R PROTEIN"/>
    <property type="match status" value="1"/>
</dbReference>
<feature type="compositionally biased region" description="Basic residues" evidence="1">
    <location>
        <begin position="245"/>
        <end position="258"/>
    </location>
</feature>
<dbReference type="InterPro" id="IPR001650">
    <property type="entry name" value="Helicase_C-like"/>
</dbReference>
<gene>
    <name evidence="3" type="ORF">GCM10025874_07590</name>
</gene>
<comment type="caution">
    <text evidence="3">The sequence shown here is derived from an EMBL/GenBank/DDBJ whole genome shotgun (WGS) entry which is preliminary data.</text>
</comment>
<dbReference type="GO" id="GO:0005829">
    <property type="term" value="C:cytosol"/>
    <property type="evidence" value="ECO:0007669"/>
    <property type="project" value="TreeGrafter"/>
</dbReference>
<dbReference type="AlphaFoldDB" id="A0AA37UGH7"/>
<reference evidence="3 4" key="1">
    <citation type="journal article" date="2014" name="Int. J. Syst. Evol. Microbiol.">
        <title>Complete genome sequence of Corynebacterium casei LMG S-19264T (=DSM 44701T), isolated from a smear-ripened cheese.</title>
        <authorList>
            <consortium name="US DOE Joint Genome Institute (JGI-PGF)"/>
            <person name="Walter F."/>
            <person name="Albersmeier A."/>
            <person name="Kalinowski J."/>
            <person name="Ruckert C."/>
        </authorList>
    </citation>
    <scope>NUCLEOTIDE SEQUENCE [LARGE SCALE GENOMIC DNA]</scope>
    <source>
        <strain evidence="3 4">NBRC 112289</strain>
    </source>
</reference>
<dbReference type="InterPro" id="IPR027417">
    <property type="entry name" value="P-loop_NTPase"/>
</dbReference>
<dbReference type="InterPro" id="IPR050742">
    <property type="entry name" value="Helicase_Restrict-Modif_Enz"/>
</dbReference>
<proteinExistence type="predicted"/>
<dbReference type="Proteomes" id="UP001157160">
    <property type="component" value="Unassembled WGS sequence"/>
</dbReference>
<dbReference type="SUPFAM" id="SSF52540">
    <property type="entry name" value="P-loop containing nucleoside triphosphate hydrolases"/>
    <property type="match status" value="1"/>
</dbReference>
<organism evidence="3 4">
    <name type="scientific">Arenivirga flava</name>
    <dbReference type="NCBI Taxonomy" id="1930060"/>
    <lineage>
        <taxon>Bacteria</taxon>
        <taxon>Bacillati</taxon>
        <taxon>Actinomycetota</taxon>
        <taxon>Actinomycetes</taxon>
        <taxon>Micrococcales</taxon>
        <taxon>Microbacteriaceae</taxon>
        <taxon>Arenivirga</taxon>
    </lineage>
</organism>
<keyword evidence="4" id="KW-1185">Reference proteome</keyword>
<feature type="region of interest" description="Disordered" evidence="1">
    <location>
        <begin position="245"/>
        <end position="266"/>
    </location>
</feature>
<dbReference type="EMBL" id="BSUL01000001">
    <property type="protein sequence ID" value="GMA27506.1"/>
    <property type="molecule type" value="Genomic_DNA"/>
</dbReference>
<accession>A0AA37UGH7</accession>
<feature type="domain" description="Helicase C-terminal" evidence="2">
    <location>
        <begin position="67"/>
        <end position="125"/>
    </location>
</feature>
<dbReference type="Pfam" id="PF00271">
    <property type="entry name" value="Helicase_C"/>
    <property type="match status" value="1"/>
</dbReference>